<organism evidence="1 2">
    <name type="scientific">Phlebia brevispora</name>
    <dbReference type="NCBI Taxonomy" id="194682"/>
    <lineage>
        <taxon>Eukaryota</taxon>
        <taxon>Fungi</taxon>
        <taxon>Dikarya</taxon>
        <taxon>Basidiomycota</taxon>
        <taxon>Agaricomycotina</taxon>
        <taxon>Agaricomycetes</taxon>
        <taxon>Polyporales</taxon>
        <taxon>Meruliaceae</taxon>
        <taxon>Phlebia</taxon>
    </lineage>
</organism>
<protein>
    <submittedName>
        <fullName evidence="1">Uncharacterized protein</fullName>
    </submittedName>
</protein>
<sequence>MPPIPATFDDEIKALIDNLERRKKDLQDFQIPRLRTCEGPLATQQQFAAELREDIETFSRQVETLDVAVDEQQGERNRRELRQIVEELKRTLASLRKDSRAALLASKRAIDANTLSNREELLRSSAVRQTKDLGEKVAEDALMTASNNVTEALQRTLTLMQGELEKSVLSSQLLDASTASLRSASSTHDTVDSVLQTSKHLITALEKSDWLDRMLIIAALVFFILVVAFILQQRIVNRGLRLAFWWTRFVPISSGKRYQSADLMEKGSASAVAETVFTSMSAVITAASTLATSVAMSVSPLAVPADSSPSVIQSSLSEVPDSILIVASQSSPPLDIASTSDAEDRSRTITESDTESTLPTSSVSEDSGVGPTDTLPSVSAHDEL</sequence>
<keyword evidence="2" id="KW-1185">Reference proteome</keyword>
<evidence type="ECO:0000313" key="1">
    <source>
        <dbReference type="EMBL" id="KAJ3555238.1"/>
    </source>
</evidence>
<evidence type="ECO:0000313" key="2">
    <source>
        <dbReference type="Proteomes" id="UP001148662"/>
    </source>
</evidence>
<comment type="caution">
    <text evidence="1">The sequence shown here is derived from an EMBL/GenBank/DDBJ whole genome shotgun (WGS) entry which is preliminary data.</text>
</comment>
<accession>A0ACC1T7X2</accession>
<gene>
    <name evidence="1" type="ORF">NM688_g2692</name>
</gene>
<name>A0ACC1T7X2_9APHY</name>
<proteinExistence type="predicted"/>
<reference evidence="1" key="1">
    <citation type="submission" date="2022-07" db="EMBL/GenBank/DDBJ databases">
        <title>Genome Sequence of Phlebia brevispora.</title>
        <authorList>
            <person name="Buettner E."/>
        </authorList>
    </citation>
    <scope>NUCLEOTIDE SEQUENCE</scope>
    <source>
        <strain evidence="1">MPL23</strain>
    </source>
</reference>
<dbReference type="Proteomes" id="UP001148662">
    <property type="component" value="Unassembled WGS sequence"/>
</dbReference>
<dbReference type="EMBL" id="JANHOG010000350">
    <property type="protein sequence ID" value="KAJ3555238.1"/>
    <property type="molecule type" value="Genomic_DNA"/>
</dbReference>